<evidence type="ECO:0000313" key="1">
    <source>
        <dbReference type="EMBL" id="MBB5986098.1"/>
    </source>
</evidence>
<proteinExistence type="predicted"/>
<organism evidence="1 2">
    <name type="scientific">Sphingobium lignivorans</name>
    <dbReference type="NCBI Taxonomy" id="2735886"/>
    <lineage>
        <taxon>Bacteria</taxon>
        <taxon>Pseudomonadati</taxon>
        <taxon>Pseudomonadota</taxon>
        <taxon>Alphaproteobacteria</taxon>
        <taxon>Sphingomonadales</taxon>
        <taxon>Sphingomonadaceae</taxon>
        <taxon>Sphingobium</taxon>
    </lineage>
</organism>
<dbReference type="Proteomes" id="UP001138540">
    <property type="component" value="Unassembled WGS sequence"/>
</dbReference>
<keyword evidence="2" id="KW-1185">Reference proteome</keyword>
<reference evidence="1 2" key="1">
    <citation type="submission" date="2020-08" db="EMBL/GenBank/DDBJ databases">
        <title>Exploring microbial biodiversity for novel pathways involved in the catabolism of aromatic compounds derived from lignin.</title>
        <authorList>
            <person name="Elkins J."/>
        </authorList>
    </citation>
    <scope>NUCLEOTIDE SEQUENCE [LARGE SCALE GENOMIC DNA]</scope>
    <source>
        <strain evidence="1 2">B1D3A</strain>
    </source>
</reference>
<sequence>MPDLPGNAIARADGSVGTAGRPGAPAPIIVSAELEGEAQAWAEGLRRRFYLPERNKVPAHVTLFRHLPPSLENELRRLLAEFAAEPPPRARIGTPYALDGGVAIVLESPDLLDLHAHLRARFDHHLTPQDDHPPRLHITIQNKVAPDVARATLALLRQTVRPRPVRIAALACWHYRDGRWDLIARYAFRGRG</sequence>
<dbReference type="Pfam" id="PF13563">
    <property type="entry name" value="2_5_RNA_ligase2"/>
    <property type="match status" value="1"/>
</dbReference>
<accession>A0ABR6NFN6</accession>
<protein>
    <recommendedName>
        <fullName evidence="3">2'-5' RNA ligase family protein</fullName>
    </recommendedName>
</protein>
<dbReference type="RefSeq" id="WP_184153285.1">
    <property type="nucleotide sequence ID" value="NZ_JACHKA010000001.1"/>
</dbReference>
<dbReference type="InterPro" id="IPR009097">
    <property type="entry name" value="Cyclic_Pdiesterase"/>
</dbReference>
<dbReference type="SUPFAM" id="SSF55144">
    <property type="entry name" value="LigT-like"/>
    <property type="match status" value="1"/>
</dbReference>
<evidence type="ECO:0008006" key="3">
    <source>
        <dbReference type="Google" id="ProtNLM"/>
    </source>
</evidence>
<evidence type="ECO:0000313" key="2">
    <source>
        <dbReference type="Proteomes" id="UP001138540"/>
    </source>
</evidence>
<dbReference type="Gene3D" id="3.90.1140.10">
    <property type="entry name" value="Cyclic phosphodiesterase"/>
    <property type="match status" value="1"/>
</dbReference>
<comment type="caution">
    <text evidence="1">The sequence shown here is derived from an EMBL/GenBank/DDBJ whole genome shotgun (WGS) entry which is preliminary data.</text>
</comment>
<dbReference type="EMBL" id="JACHKA010000001">
    <property type="protein sequence ID" value="MBB5986098.1"/>
    <property type="molecule type" value="Genomic_DNA"/>
</dbReference>
<gene>
    <name evidence="1" type="ORF">HNP60_002072</name>
</gene>
<name>A0ABR6NFN6_9SPHN</name>